<protein>
    <submittedName>
        <fullName evidence="6">MFS transporter</fullName>
    </submittedName>
</protein>
<dbReference type="InterPro" id="IPR011701">
    <property type="entry name" value="MFS"/>
</dbReference>
<feature type="transmembrane region" description="Helical" evidence="4">
    <location>
        <begin position="315"/>
        <end position="333"/>
    </location>
</feature>
<feature type="domain" description="Major facilitator superfamily (MFS) profile" evidence="5">
    <location>
        <begin position="57"/>
        <end position="426"/>
    </location>
</feature>
<evidence type="ECO:0000313" key="6">
    <source>
        <dbReference type="EMBL" id="MCB8875195.1"/>
    </source>
</evidence>
<evidence type="ECO:0000256" key="1">
    <source>
        <dbReference type="ARBA" id="ARBA00022692"/>
    </source>
</evidence>
<feature type="transmembrane region" description="Helical" evidence="4">
    <location>
        <begin position="403"/>
        <end position="421"/>
    </location>
</feature>
<feature type="transmembrane region" description="Helical" evidence="4">
    <location>
        <begin position="209"/>
        <end position="232"/>
    </location>
</feature>
<dbReference type="CDD" id="cd17477">
    <property type="entry name" value="MFS_YcaD_like"/>
    <property type="match status" value="1"/>
</dbReference>
<proteinExistence type="predicted"/>
<organism evidence="6 7">
    <name type="scientific">Acidisoma silvae</name>
    <dbReference type="NCBI Taxonomy" id="2802396"/>
    <lineage>
        <taxon>Bacteria</taxon>
        <taxon>Pseudomonadati</taxon>
        <taxon>Pseudomonadota</taxon>
        <taxon>Alphaproteobacteria</taxon>
        <taxon>Acetobacterales</taxon>
        <taxon>Acidocellaceae</taxon>
        <taxon>Acidisoma</taxon>
    </lineage>
</organism>
<reference evidence="6" key="2">
    <citation type="submission" date="2021-01" db="EMBL/GenBank/DDBJ databases">
        <authorList>
            <person name="Mieszkin S."/>
            <person name="Pouder E."/>
            <person name="Alain K."/>
        </authorList>
    </citation>
    <scope>NUCLEOTIDE SEQUENCE</scope>
    <source>
        <strain evidence="6">HW T2.11</strain>
    </source>
</reference>
<reference evidence="6" key="1">
    <citation type="journal article" date="2021" name="Microorganisms">
        <title>Acidisoma silvae sp. nov. and Acidisomacellulosilytica sp. nov., Two Acidophilic Bacteria Isolated from Decaying Wood, Hydrolyzing Cellulose and Producing Poly-3-hydroxybutyrate.</title>
        <authorList>
            <person name="Mieszkin S."/>
            <person name="Pouder E."/>
            <person name="Uroz S."/>
            <person name="Simon-Colin C."/>
            <person name="Alain K."/>
        </authorList>
    </citation>
    <scope>NUCLEOTIDE SEQUENCE</scope>
    <source>
        <strain evidence="6">HW T2.11</strain>
    </source>
</reference>
<evidence type="ECO:0000256" key="2">
    <source>
        <dbReference type="ARBA" id="ARBA00022989"/>
    </source>
</evidence>
<keyword evidence="3 4" id="KW-0472">Membrane</keyword>
<evidence type="ECO:0000313" key="7">
    <source>
        <dbReference type="Proteomes" id="UP000708298"/>
    </source>
</evidence>
<evidence type="ECO:0000259" key="5">
    <source>
        <dbReference type="PROSITE" id="PS50850"/>
    </source>
</evidence>
<sequence length="426" mass="45689">MTWTPGLIVDYAQTLQSILDGRRETWFARLRETRAQYVQQRRRLISEGHQTRSSLPAIISLIATGLIFGLTYGLTAPLIALVLRQMGFDDSFIGANATMHALGVLLVAPILPRLAWRIGPKLPITLALLGAAILLVLFPAMPTVWLWFPLRLLLGVVSETMFVMSETWLNQLSDDKSRTRTIASYTVALSAGFALGPLILTFAGTGGMLPFLIAGGLALVALLSIAMPWVHAPSFEQPSHGNPLRYLYLAPVALFAALLNAALETAGMSFLPIYAMHVGWGEEAATLLLTVLLMGAIALQLPIGWLGDRMDRRRLAIGLGIASTIGALIWPLAIHSAIFAYPLLFVWGGVFVGIYTVMMAQVGSHFKGGDLISIYAVMSIAWGGGAAIGPSAAGAAMEITTHGLPYFAALACGLFTILAIVKRKGI</sequence>
<name>A0A963YRR5_9PROT</name>
<dbReference type="InterPro" id="IPR020846">
    <property type="entry name" value="MFS_dom"/>
</dbReference>
<keyword evidence="1 4" id="KW-0812">Transmembrane</keyword>
<keyword evidence="2 4" id="KW-1133">Transmembrane helix</keyword>
<dbReference type="EMBL" id="JAESVB010000003">
    <property type="protein sequence ID" value="MCB8875195.1"/>
    <property type="molecule type" value="Genomic_DNA"/>
</dbReference>
<feature type="transmembrane region" description="Helical" evidence="4">
    <location>
        <begin position="372"/>
        <end position="397"/>
    </location>
</feature>
<gene>
    <name evidence="6" type="ORF">ASILVAE211_08395</name>
</gene>
<dbReference type="PROSITE" id="PS50850">
    <property type="entry name" value="MFS"/>
    <property type="match status" value="1"/>
</dbReference>
<dbReference type="Pfam" id="PF07690">
    <property type="entry name" value="MFS_1"/>
    <property type="match status" value="2"/>
</dbReference>
<dbReference type="PANTHER" id="PTHR23521">
    <property type="entry name" value="TRANSPORTER MFS SUPERFAMILY"/>
    <property type="match status" value="1"/>
</dbReference>
<feature type="transmembrane region" description="Helical" evidence="4">
    <location>
        <begin position="124"/>
        <end position="146"/>
    </location>
</feature>
<feature type="transmembrane region" description="Helical" evidence="4">
    <location>
        <begin position="182"/>
        <end position="203"/>
    </location>
</feature>
<evidence type="ECO:0000256" key="3">
    <source>
        <dbReference type="ARBA" id="ARBA00023136"/>
    </source>
</evidence>
<dbReference type="Gene3D" id="1.20.1250.20">
    <property type="entry name" value="MFS general substrate transporter like domains"/>
    <property type="match status" value="2"/>
</dbReference>
<dbReference type="InterPro" id="IPR036259">
    <property type="entry name" value="MFS_trans_sf"/>
</dbReference>
<evidence type="ECO:0000256" key="4">
    <source>
        <dbReference type="SAM" id="Phobius"/>
    </source>
</evidence>
<dbReference type="SUPFAM" id="SSF103473">
    <property type="entry name" value="MFS general substrate transporter"/>
    <property type="match status" value="1"/>
</dbReference>
<dbReference type="PANTHER" id="PTHR23521:SF3">
    <property type="entry name" value="MFS TRANSPORTER"/>
    <property type="match status" value="1"/>
</dbReference>
<feature type="transmembrane region" description="Helical" evidence="4">
    <location>
        <begin position="58"/>
        <end position="80"/>
    </location>
</feature>
<dbReference type="Proteomes" id="UP000708298">
    <property type="component" value="Unassembled WGS sequence"/>
</dbReference>
<comment type="caution">
    <text evidence="6">The sequence shown here is derived from an EMBL/GenBank/DDBJ whole genome shotgun (WGS) entry which is preliminary data.</text>
</comment>
<dbReference type="InterPro" id="IPR047200">
    <property type="entry name" value="MFS_YcaD-like"/>
</dbReference>
<feature type="transmembrane region" description="Helical" evidence="4">
    <location>
        <begin position="283"/>
        <end position="303"/>
    </location>
</feature>
<dbReference type="GO" id="GO:0005886">
    <property type="term" value="C:plasma membrane"/>
    <property type="evidence" value="ECO:0007669"/>
    <property type="project" value="TreeGrafter"/>
</dbReference>
<accession>A0A963YRR5</accession>
<feature type="transmembrane region" description="Helical" evidence="4">
    <location>
        <begin position="244"/>
        <end position="263"/>
    </location>
</feature>
<keyword evidence="7" id="KW-1185">Reference proteome</keyword>
<feature type="transmembrane region" description="Helical" evidence="4">
    <location>
        <begin position="92"/>
        <end position="112"/>
    </location>
</feature>
<feature type="transmembrane region" description="Helical" evidence="4">
    <location>
        <begin position="339"/>
        <end position="360"/>
    </location>
</feature>
<dbReference type="AlphaFoldDB" id="A0A963YRR5"/>
<dbReference type="GO" id="GO:0022857">
    <property type="term" value="F:transmembrane transporter activity"/>
    <property type="evidence" value="ECO:0007669"/>
    <property type="project" value="InterPro"/>
</dbReference>